<evidence type="ECO:0000256" key="1">
    <source>
        <dbReference type="SAM" id="Coils"/>
    </source>
</evidence>
<dbReference type="Proteomes" id="UP000789831">
    <property type="component" value="Unassembled WGS sequence"/>
</dbReference>
<accession>A0A9N9E8J6</accession>
<keyword evidence="1" id="KW-0175">Coiled coil</keyword>
<gene>
    <name evidence="3" type="ORF">AGERDE_LOCUS12073</name>
</gene>
<evidence type="ECO:0000256" key="2">
    <source>
        <dbReference type="SAM" id="MobiDB-lite"/>
    </source>
</evidence>
<feature type="coiled-coil region" evidence="1">
    <location>
        <begin position="29"/>
        <end position="83"/>
    </location>
</feature>
<sequence length="188" mass="21905">MRKIFSRISSTNTQRYWFCEDKFEKVYPLSEYENNTENIQIKNEQSLSETTTEGGTFEQDQEVIEGSQEIDNFEQQLTALLEETKAEITPQDTEESDRSNQNNTLFRSLSKYQEINNKINQNDELIRELQQIGITMSNRDPDLTKDVPWRRRKQGSSRNGSYNDIAIQDEWGNLITNTDNEEDDNGAG</sequence>
<comment type="caution">
    <text evidence="3">The sequence shown here is derived from an EMBL/GenBank/DDBJ whole genome shotgun (WGS) entry which is preliminary data.</text>
</comment>
<organism evidence="3 4">
    <name type="scientific">Ambispora gerdemannii</name>
    <dbReference type="NCBI Taxonomy" id="144530"/>
    <lineage>
        <taxon>Eukaryota</taxon>
        <taxon>Fungi</taxon>
        <taxon>Fungi incertae sedis</taxon>
        <taxon>Mucoromycota</taxon>
        <taxon>Glomeromycotina</taxon>
        <taxon>Glomeromycetes</taxon>
        <taxon>Archaeosporales</taxon>
        <taxon>Ambisporaceae</taxon>
        <taxon>Ambispora</taxon>
    </lineage>
</organism>
<evidence type="ECO:0000313" key="4">
    <source>
        <dbReference type="Proteomes" id="UP000789831"/>
    </source>
</evidence>
<dbReference type="EMBL" id="CAJVPL010006875">
    <property type="protein sequence ID" value="CAG8666751.1"/>
    <property type="molecule type" value="Genomic_DNA"/>
</dbReference>
<evidence type="ECO:0000313" key="3">
    <source>
        <dbReference type="EMBL" id="CAG8666751.1"/>
    </source>
</evidence>
<keyword evidence="4" id="KW-1185">Reference proteome</keyword>
<feature type="compositionally biased region" description="Basic and acidic residues" evidence="2">
    <location>
        <begin position="139"/>
        <end position="149"/>
    </location>
</feature>
<feature type="non-terminal residue" evidence="3">
    <location>
        <position position="188"/>
    </location>
</feature>
<protein>
    <submittedName>
        <fullName evidence="3">9488_t:CDS:1</fullName>
    </submittedName>
</protein>
<feature type="region of interest" description="Disordered" evidence="2">
    <location>
        <begin position="137"/>
        <end position="165"/>
    </location>
</feature>
<reference evidence="3" key="1">
    <citation type="submission" date="2021-06" db="EMBL/GenBank/DDBJ databases">
        <authorList>
            <person name="Kallberg Y."/>
            <person name="Tangrot J."/>
            <person name="Rosling A."/>
        </authorList>
    </citation>
    <scope>NUCLEOTIDE SEQUENCE</scope>
    <source>
        <strain evidence="3">MT106</strain>
    </source>
</reference>
<proteinExistence type="predicted"/>
<name>A0A9N9E8J6_9GLOM</name>
<dbReference type="AlphaFoldDB" id="A0A9N9E8J6"/>